<evidence type="ECO:0000256" key="7">
    <source>
        <dbReference type="ARBA" id="ARBA00023136"/>
    </source>
</evidence>
<accession>A0A5D5AN15</accession>
<feature type="domain" description="Citrate transporter-like" evidence="9">
    <location>
        <begin position="25"/>
        <end position="349"/>
    </location>
</feature>
<evidence type="ECO:0000313" key="11">
    <source>
        <dbReference type="Proteomes" id="UP000324104"/>
    </source>
</evidence>
<dbReference type="InterPro" id="IPR004680">
    <property type="entry name" value="Cit_transptr-like_dom"/>
</dbReference>
<feature type="transmembrane region" description="Helical" evidence="8">
    <location>
        <begin position="275"/>
        <end position="295"/>
    </location>
</feature>
<comment type="subcellular location">
    <subcellularLocation>
        <location evidence="1">Cell membrane</location>
        <topology evidence="1">Multi-pass membrane protein</topology>
    </subcellularLocation>
</comment>
<dbReference type="Proteomes" id="UP000324104">
    <property type="component" value="Unassembled WGS sequence"/>
</dbReference>
<organism evidence="10 11">
    <name type="scientific">Natrialba swarupiae</name>
    <dbReference type="NCBI Taxonomy" id="2448032"/>
    <lineage>
        <taxon>Archaea</taxon>
        <taxon>Methanobacteriati</taxon>
        <taxon>Methanobacteriota</taxon>
        <taxon>Stenosarchaea group</taxon>
        <taxon>Halobacteria</taxon>
        <taxon>Halobacteriales</taxon>
        <taxon>Natrialbaceae</taxon>
        <taxon>Natrialba</taxon>
    </lineage>
</organism>
<keyword evidence="7 8" id="KW-0472">Membrane</keyword>
<keyword evidence="6 8" id="KW-1133">Transmembrane helix</keyword>
<keyword evidence="3" id="KW-0813">Transport</keyword>
<feature type="transmembrane region" description="Helical" evidence="8">
    <location>
        <begin position="99"/>
        <end position="128"/>
    </location>
</feature>
<feature type="transmembrane region" description="Helical" evidence="8">
    <location>
        <begin position="58"/>
        <end position="78"/>
    </location>
</feature>
<comment type="similarity">
    <text evidence="2">Belongs to the CitM (TC 2.A.11) transporter family.</text>
</comment>
<dbReference type="AlphaFoldDB" id="A0A5D5AN15"/>
<reference evidence="10 11" key="1">
    <citation type="submission" date="2019-08" db="EMBL/GenBank/DDBJ databases">
        <title>Archaea genome.</title>
        <authorList>
            <person name="Kajale S."/>
            <person name="Shouche Y."/>
            <person name="Deshpande N."/>
            <person name="Sharma A."/>
        </authorList>
    </citation>
    <scope>NUCLEOTIDE SEQUENCE [LARGE SCALE GENOMIC DNA]</scope>
    <source>
        <strain evidence="10 11">ESP3B_9</strain>
    </source>
</reference>
<protein>
    <submittedName>
        <fullName evidence="10">Arsenic resistance protein ArsB</fullName>
    </submittedName>
</protein>
<feature type="transmembrane region" description="Helical" evidence="8">
    <location>
        <begin position="307"/>
        <end position="333"/>
    </location>
</feature>
<keyword evidence="11" id="KW-1185">Reference proteome</keyword>
<evidence type="ECO:0000256" key="3">
    <source>
        <dbReference type="ARBA" id="ARBA00022448"/>
    </source>
</evidence>
<evidence type="ECO:0000256" key="8">
    <source>
        <dbReference type="SAM" id="Phobius"/>
    </source>
</evidence>
<feature type="transmembrane region" description="Helical" evidence="8">
    <location>
        <begin position="217"/>
        <end position="236"/>
    </location>
</feature>
<evidence type="ECO:0000256" key="5">
    <source>
        <dbReference type="ARBA" id="ARBA00022692"/>
    </source>
</evidence>
<sequence>MEFGGGLVATFVVLATFALLFVRRIGRYPLSRSVTAATGTVVLLALGIVTPARALEAMSVQTLLLLFGMLVHVVALARSGFYEWTATRLVGLARTPRRLTLGALALSAVLSAFALNDATVLLLTPILIVAADRGDADPVAPVLAVIFGANIGSVATPLGNPQNAFILAESDLTTLEFVVALAPVAAVCLVVAALFLLPITPSDGVLVVPDAAEFDRVWAGTSICFVAGTFLALLVFPGVGAGTIAASTAVVHLAWLQGFRRVAGDEIFAEVDWSVLVLFAGLFALVAGLDGTALLEAVESIGGGTQLAAGAFVLSNLVSNVPTVVLLAAGLPAEATADWLLLAAVSTLAGNATPIASAATLLALEAASDENVRVPVRTLLLLGVPLSIVTSALAVGVLSLTLG</sequence>
<dbReference type="EMBL" id="VTAW01000023">
    <property type="protein sequence ID" value="TYT61112.1"/>
    <property type="molecule type" value="Genomic_DNA"/>
</dbReference>
<evidence type="ECO:0000256" key="2">
    <source>
        <dbReference type="ARBA" id="ARBA00009843"/>
    </source>
</evidence>
<dbReference type="Pfam" id="PF03600">
    <property type="entry name" value="CitMHS"/>
    <property type="match status" value="1"/>
</dbReference>
<dbReference type="PANTHER" id="PTHR43302">
    <property type="entry name" value="TRANSPORTER ARSB-RELATED"/>
    <property type="match status" value="1"/>
</dbReference>
<proteinExistence type="inferred from homology"/>
<feature type="transmembrane region" description="Helical" evidence="8">
    <location>
        <begin position="34"/>
        <end position="52"/>
    </location>
</feature>
<name>A0A5D5AN15_9EURY</name>
<feature type="transmembrane region" description="Helical" evidence="8">
    <location>
        <begin position="172"/>
        <end position="197"/>
    </location>
</feature>
<feature type="transmembrane region" description="Helical" evidence="8">
    <location>
        <begin position="339"/>
        <end position="367"/>
    </location>
</feature>
<dbReference type="PRINTS" id="PR00758">
    <property type="entry name" value="ARSENICPUMP"/>
</dbReference>
<evidence type="ECO:0000256" key="1">
    <source>
        <dbReference type="ARBA" id="ARBA00004651"/>
    </source>
</evidence>
<dbReference type="GO" id="GO:0005886">
    <property type="term" value="C:plasma membrane"/>
    <property type="evidence" value="ECO:0007669"/>
    <property type="project" value="UniProtKB-SubCell"/>
</dbReference>
<evidence type="ECO:0000256" key="4">
    <source>
        <dbReference type="ARBA" id="ARBA00022475"/>
    </source>
</evidence>
<feature type="transmembrane region" description="Helical" evidence="8">
    <location>
        <begin position="140"/>
        <end position="160"/>
    </location>
</feature>
<dbReference type="InterPro" id="IPR000802">
    <property type="entry name" value="Arsenical_pump_ArsB"/>
</dbReference>
<evidence type="ECO:0000256" key="6">
    <source>
        <dbReference type="ARBA" id="ARBA00022989"/>
    </source>
</evidence>
<feature type="transmembrane region" description="Helical" evidence="8">
    <location>
        <begin position="6"/>
        <end position="22"/>
    </location>
</feature>
<keyword evidence="4" id="KW-1003">Cell membrane</keyword>
<comment type="caution">
    <text evidence="10">The sequence shown here is derived from an EMBL/GenBank/DDBJ whole genome shotgun (WGS) entry which is preliminary data.</text>
</comment>
<dbReference type="PANTHER" id="PTHR43302:SF5">
    <property type="entry name" value="TRANSPORTER ARSB-RELATED"/>
    <property type="match status" value="1"/>
</dbReference>
<keyword evidence="5 8" id="KW-0812">Transmembrane</keyword>
<gene>
    <name evidence="10" type="ORF">FYC77_15340</name>
</gene>
<evidence type="ECO:0000313" key="10">
    <source>
        <dbReference type="EMBL" id="TYT61112.1"/>
    </source>
</evidence>
<evidence type="ECO:0000259" key="9">
    <source>
        <dbReference type="Pfam" id="PF03600"/>
    </source>
</evidence>
<feature type="transmembrane region" description="Helical" evidence="8">
    <location>
        <begin position="379"/>
        <end position="402"/>
    </location>
</feature>
<dbReference type="GO" id="GO:0015105">
    <property type="term" value="F:arsenite transmembrane transporter activity"/>
    <property type="evidence" value="ECO:0007669"/>
    <property type="project" value="InterPro"/>
</dbReference>